<feature type="transmembrane region" description="Helical" evidence="1">
    <location>
        <begin position="20"/>
        <end position="37"/>
    </location>
</feature>
<organism evidence="2 3">
    <name type="scientific">Bacillus cereus</name>
    <dbReference type="NCBI Taxonomy" id="1396"/>
    <lineage>
        <taxon>Bacteria</taxon>
        <taxon>Bacillati</taxon>
        <taxon>Bacillota</taxon>
        <taxon>Bacilli</taxon>
        <taxon>Bacillales</taxon>
        <taxon>Bacillaceae</taxon>
        <taxon>Bacillus</taxon>
        <taxon>Bacillus cereus group</taxon>
    </lineage>
</organism>
<dbReference type="EMBL" id="NVLK01000026">
    <property type="protein sequence ID" value="PEC21644.1"/>
    <property type="molecule type" value="Genomic_DNA"/>
</dbReference>
<evidence type="ECO:0000313" key="2">
    <source>
        <dbReference type="EMBL" id="PEC21644.1"/>
    </source>
</evidence>
<proteinExistence type="predicted"/>
<dbReference type="AlphaFoldDB" id="A0A2A7HXP7"/>
<keyword evidence="1" id="KW-0812">Transmembrane</keyword>
<gene>
    <name evidence="2" type="ORF">COM96_13960</name>
</gene>
<protein>
    <submittedName>
        <fullName evidence="2">Uncharacterized protein</fullName>
    </submittedName>
</protein>
<dbReference type="RefSeq" id="WP_097904296.1">
    <property type="nucleotide sequence ID" value="NZ_NVLK01000026.1"/>
</dbReference>
<accession>A0A2A7HXP7</accession>
<comment type="caution">
    <text evidence="2">The sequence shown here is derived from an EMBL/GenBank/DDBJ whole genome shotgun (WGS) entry which is preliminary data.</text>
</comment>
<reference evidence="2 3" key="1">
    <citation type="submission" date="2017-09" db="EMBL/GenBank/DDBJ databases">
        <title>Large-scale bioinformatics analysis of Bacillus genomes uncovers conserved roles of natural products in bacterial physiology.</title>
        <authorList>
            <consortium name="Agbiome Team Llc"/>
            <person name="Bleich R.M."/>
            <person name="Grubbs K.J."/>
            <person name="Santa Maria K.C."/>
            <person name="Allen S.E."/>
            <person name="Farag S."/>
            <person name="Shank E.A."/>
            <person name="Bowers A."/>
        </authorList>
    </citation>
    <scope>NUCLEOTIDE SEQUENCE [LARGE SCALE GENOMIC DNA]</scope>
    <source>
        <strain evidence="2 3">AFS096845</strain>
    </source>
</reference>
<evidence type="ECO:0000256" key="1">
    <source>
        <dbReference type="SAM" id="Phobius"/>
    </source>
</evidence>
<dbReference type="Proteomes" id="UP000220006">
    <property type="component" value="Unassembled WGS sequence"/>
</dbReference>
<evidence type="ECO:0000313" key="3">
    <source>
        <dbReference type="Proteomes" id="UP000220006"/>
    </source>
</evidence>
<name>A0A2A7HXP7_BACCE</name>
<sequence>MKKIKQCIHPFPNSTMFQKSVAPIGFTLFLIFLLLYGKRILYEKKAETAHSRFCFFYYILK</sequence>
<keyword evidence="1" id="KW-0472">Membrane</keyword>
<keyword evidence="1" id="KW-1133">Transmembrane helix</keyword>